<proteinExistence type="predicted"/>
<evidence type="ECO:0000313" key="2">
    <source>
        <dbReference type="Proteomes" id="UP000551353"/>
    </source>
</evidence>
<protein>
    <submittedName>
        <fullName evidence="1">Uncharacterized protein</fullName>
    </submittedName>
</protein>
<keyword evidence="2" id="KW-1185">Reference proteome</keyword>
<name>A0ABR6IEK0_9HYPH</name>
<organism evidence="1 2">
    <name type="scientific">Rhizobium mongolense</name>
    <dbReference type="NCBI Taxonomy" id="57676"/>
    <lineage>
        <taxon>Bacteria</taxon>
        <taxon>Pseudomonadati</taxon>
        <taxon>Pseudomonadota</taxon>
        <taxon>Alphaproteobacteria</taxon>
        <taxon>Hyphomicrobiales</taxon>
        <taxon>Rhizobiaceae</taxon>
        <taxon>Rhizobium/Agrobacterium group</taxon>
        <taxon>Rhizobium</taxon>
    </lineage>
</organism>
<reference evidence="1 2" key="1">
    <citation type="submission" date="2020-08" db="EMBL/GenBank/DDBJ databases">
        <title>Genomic Encyclopedia of Type Strains, Phase IV (KMG-V): Genome sequencing to study the core and pangenomes of soil and plant-associated prokaryotes.</title>
        <authorList>
            <person name="Whitman W."/>
        </authorList>
    </citation>
    <scope>NUCLEOTIDE SEQUENCE [LARGE SCALE GENOMIC DNA]</scope>
    <source>
        <strain evidence="1 2">SEMIA 4087</strain>
    </source>
</reference>
<accession>A0ABR6IEK0</accession>
<evidence type="ECO:0000313" key="1">
    <source>
        <dbReference type="EMBL" id="MBB4226290.1"/>
    </source>
</evidence>
<dbReference type="Proteomes" id="UP000551353">
    <property type="component" value="Unassembled WGS sequence"/>
</dbReference>
<sequence length="110" mass="11912">MCHSTVDDAYAPGIGARLDGWPNRDLNIGAIVALAPDLSAFTEMLQISEAEVKKAIEAWGPGKFDAELNSTERPSGRTERRPRFARNIGNARMIAVADDGTAGCEPRKRT</sequence>
<comment type="caution">
    <text evidence="1">The sequence shown here is derived from an EMBL/GenBank/DDBJ whole genome shotgun (WGS) entry which is preliminary data.</text>
</comment>
<dbReference type="EMBL" id="JACIFX010000001">
    <property type="protein sequence ID" value="MBB4226290.1"/>
    <property type="molecule type" value="Genomic_DNA"/>
</dbReference>
<gene>
    <name evidence="1" type="ORF">GGD56_000110</name>
</gene>